<dbReference type="SUPFAM" id="SSF160369">
    <property type="entry name" value="Ribosomal protein L10-like"/>
    <property type="match status" value="1"/>
</dbReference>
<gene>
    <name evidence="2" type="ORF">CCAE0312_LOCUS5010</name>
</gene>
<dbReference type="AlphaFoldDB" id="A0A7S1XET6"/>
<dbReference type="InterPro" id="IPR043141">
    <property type="entry name" value="Ribosomal_uL10-like_sf"/>
</dbReference>
<name>A0A7S1XET6_9RHOD</name>
<evidence type="ECO:0000313" key="2">
    <source>
        <dbReference type="EMBL" id="CAD9232925.1"/>
    </source>
</evidence>
<sequence>MSGRDILLRLRRELQVFRWERRFRDHEYAVILQLPRGGSWGRRGMRQRIVADAEHVDARYCSPWCGKKALERAGFPRLSPLFISAPAIVIFGVRPDSVFEATSRSRDLLKDRAILAGGKVGDRILTRDQWAALESGPSELQLWAELVSHLNQNSIPRVLHRSIQELASSIDQSTGRISALMDRHAHQSGVTTSP</sequence>
<accession>A0A7S1XET6</accession>
<comment type="similarity">
    <text evidence="1">Belongs to the universal ribosomal protein uL10 family.</text>
</comment>
<proteinExistence type="inferred from homology"/>
<organism evidence="2">
    <name type="scientific">Compsopogon caeruleus</name>
    <dbReference type="NCBI Taxonomy" id="31354"/>
    <lineage>
        <taxon>Eukaryota</taxon>
        <taxon>Rhodophyta</taxon>
        <taxon>Compsopogonophyceae</taxon>
        <taxon>Compsopogonales</taxon>
        <taxon>Compsopogonaceae</taxon>
        <taxon>Compsopogon</taxon>
    </lineage>
</organism>
<reference evidence="2" key="1">
    <citation type="submission" date="2021-01" db="EMBL/GenBank/DDBJ databases">
        <authorList>
            <person name="Corre E."/>
            <person name="Pelletier E."/>
            <person name="Niang G."/>
            <person name="Scheremetjew M."/>
            <person name="Finn R."/>
            <person name="Kale V."/>
            <person name="Holt S."/>
            <person name="Cochrane G."/>
            <person name="Meng A."/>
            <person name="Brown T."/>
            <person name="Cohen L."/>
        </authorList>
    </citation>
    <scope>NUCLEOTIDE SEQUENCE</scope>
    <source>
        <strain evidence="2">SAG 36.94</strain>
    </source>
</reference>
<protein>
    <submittedName>
        <fullName evidence="2">Uncharacterized protein</fullName>
    </submittedName>
</protein>
<dbReference type="EMBL" id="HBGH01009098">
    <property type="protein sequence ID" value="CAD9232925.1"/>
    <property type="molecule type" value="Transcribed_RNA"/>
</dbReference>
<evidence type="ECO:0000256" key="1">
    <source>
        <dbReference type="ARBA" id="ARBA00008889"/>
    </source>
</evidence>